<evidence type="ECO:0000313" key="5">
    <source>
        <dbReference type="EMBL" id="PKK91140.1"/>
    </source>
</evidence>
<dbReference type="CDD" id="cd16442">
    <property type="entry name" value="BPL"/>
    <property type="match status" value="1"/>
</dbReference>
<dbReference type="InterPro" id="IPR004408">
    <property type="entry name" value="Biotin_CoA_COase_ligase"/>
</dbReference>
<dbReference type="InterPro" id="IPR003142">
    <property type="entry name" value="BPL_C"/>
</dbReference>
<evidence type="ECO:0000256" key="3">
    <source>
        <dbReference type="ARBA" id="ARBA00024227"/>
    </source>
</evidence>
<dbReference type="SUPFAM" id="SSF55681">
    <property type="entry name" value="Class II aaRS and biotin synthetases"/>
    <property type="match status" value="1"/>
</dbReference>
<name>A0A2N1PS30_9BACT</name>
<dbReference type="InterPro" id="IPR004143">
    <property type="entry name" value="BPL_LPL_catalytic"/>
</dbReference>
<protein>
    <recommendedName>
        <fullName evidence="3">biotin--[biotin carboxyl-carrier protein] ligase</fullName>
        <ecNumber evidence="3">6.3.4.15</ecNumber>
    </recommendedName>
</protein>
<evidence type="ECO:0000256" key="2">
    <source>
        <dbReference type="ARBA" id="ARBA00023267"/>
    </source>
</evidence>
<comment type="caution">
    <text evidence="5">The sequence shown here is derived from an EMBL/GenBank/DDBJ whole genome shotgun (WGS) entry which is preliminary data.</text>
</comment>
<dbReference type="AlphaFoldDB" id="A0A2N1PS30"/>
<gene>
    <name evidence="5" type="ORF">CVV64_05060</name>
</gene>
<reference evidence="5 6" key="1">
    <citation type="journal article" date="2017" name="ISME J.">
        <title>Potential for microbial H2 and metal transformations associated with novel bacteria and archaea in deep terrestrial subsurface sediments.</title>
        <authorList>
            <person name="Hernsdorf A.W."/>
            <person name="Amano Y."/>
            <person name="Miyakawa K."/>
            <person name="Ise K."/>
            <person name="Suzuki Y."/>
            <person name="Anantharaman K."/>
            <person name="Probst A."/>
            <person name="Burstein D."/>
            <person name="Thomas B.C."/>
            <person name="Banfield J.F."/>
        </authorList>
    </citation>
    <scope>NUCLEOTIDE SEQUENCE [LARGE SCALE GENOMIC DNA]</scope>
    <source>
        <strain evidence="5">HGW-Wallbacteria-1</strain>
    </source>
</reference>
<evidence type="ECO:0000313" key="6">
    <source>
        <dbReference type="Proteomes" id="UP000233256"/>
    </source>
</evidence>
<sequence>MALQTTIPPAPWKVIRVPETSSTNELVLTKFNNQPWCCAIADIQTQGHGRRGREWLSPAGGLWMSATLPPAPQNTNFCTLTMVSALSVLRAMKKWCSDFHRPIENSNDNIRSDISEAIDCLGIKWPNDIIDHRNRKIAGIIAKTWFEGSVPGPIVIGIGINISNSIPDCLKATAYSLSHLFETPVPNSQIMSLANFILPELKNDYNQLCSKSFTVFKNEMSSQCLTIGRQISIIGPNGSKTHGYAVDIDDQGRLEVQNPDKSHTFLDSGEISIRNYDSSI</sequence>
<accession>A0A2N1PS30</accession>
<keyword evidence="2" id="KW-0092">Biotin</keyword>
<evidence type="ECO:0000259" key="4">
    <source>
        <dbReference type="PROSITE" id="PS51733"/>
    </source>
</evidence>
<dbReference type="Gene3D" id="3.30.930.10">
    <property type="entry name" value="Bira Bifunctional Protein, Domain 2"/>
    <property type="match status" value="1"/>
</dbReference>
<dbReference type="Pfam" id="PF03099">
    <property type="entry name" value="BPL_LplA_LipB"/>
    <property type="match status" value="1"/>
</dbReference>
<dbReference type="GO" id="GO:0005737">
    <property type="term" value="C:cytoplasm"/>
    <property type="evidence" value="ECO:0007669"/>
    <property type="project" value="TreeGrafter"/>
</dbReference>
<dbReference type="Pfam" id="PF02237">
    <property type="entry name" value="BPL_C"/>
    <property type="match status" value="1"/>
</dbReference>
<feature type="domain" description="BPL/LPL catalytic" evidence="4">
    <location>
        <begin position="1"/>
        <end position="217"/>
    </location>
</feature>
<dbReference type="PROSITE" id="PS51733">
    <property type="entry name" value="BPL_LPL_CATALYTIC"/>
    <property type="match status" value="1"/>
</dbReference>
<proteinExistence type="predicted"/>
<dbReference type="PANTHER" id="PTHR12835">
    <property type="entry name" value="BIOTIN PROTEIN LIGASE"/>
    <property type="match status" value="1"/>
</dbReference>
<dbReference type="Gene3D" id="2.30.30.100">
    <property type="match status" value="1"/>
</dbReference>
<evidence type="ECO:0000256" key="1">
    <source>
        <dbReference type="ARBA" id="ARBA00022598"/>
    </source>
</evidence>
<dbReference type="GO" id="GO:0004077">
    <property type="term" value="F:biotin--[biotin carboxyl-carrier protein] ligase activity"/>
    <property type="evidence" value="ECO:0007669"/>
    <property type="project" value="UniProtKB-EC"/>
</dbReference>
<keyword evidence="1" id="KW-0436">Ligase</keyword>
<dbReference type="EC" id="6.3.4.15" evidence="3"/>
<dbReference type="InterPro" id="IPR045864">
    <property type="entry name" value="aa-tRNA-synth_II/BPL/LPL"/>
</dbReference>
<dbReference type="EMBL" id="PGXC01000003">
    <property type="protein sequence ID" value="PKK91140.1"/>
    <property type="molecule type" value="Genomic_DNA"/>
</dbReference>
<dbReference type="PANTHER" id="PTHR12835:SF5">
    <property type="entry name" value="BIOTIN--PROTEIN LIGASE"/>
    <property type="match status" value="1"/>
</dbReference>
<dbReference type="Proteomes" id="UP000233256">
    <property type="component" value="Unassembled WGS sequence"/>
</dbReference>
<organism evidence="5 6">
    <name type="scientific">Candidatus Wallbacteria bacterium HGW-Wallbacteria-1</name>
    <dbReference type="NCBI Taxonomy" id="2013854"/>
    <lineage>
        <taxon>Bacteria</taxon>
        <taxon>Candidatus Walliibacteriota</taxon>
    </lineage>
</organism>